<evidence type="ECO:0000313" key="2">
    <source>
        <dbReference type="EMBL" id="BBF89248.1"/>
    </source>
</evidence>
<feature type="region of interest" description="Disordered" evidence="1">
    <location>
        <begin position="16"/>
        <end position="37"/>
    </location>
</feature>
<gene>
    <name evidence="3" type="primary">OBARTa0093J04.4</name>
    <name evidence="2" type="synonym">OBARTa0064F21.18</name>
</gene>
<name>A0A679BDN9_9ORYZ</name>
<evidence type="ECO:0000256" key="1">
    <source>
        <dbReference type="SAM" id="MobiDB-lite"/>
    </source>
</evidence>
<feature type="compositionally biased region" description="Basic residues" evidence="1">
    <location>
        <begin position="28"/>
        <end position="37"/>
    </location>
</feature>
<protein>
    <submittedName>
        <fullName evidence="3">Uncharacterized protein</fullName>
    </submittedName>
</protein>
<reference evidence="2" key="1">
    <citation type="submission" date="2018-08" db="EMBL/GenBank/DDBJ databases">
        <title>Oryza barthii genomic DNA, chromosome 11, BAC clone:OBARTa0064F21.</title>
        <authorList>
            <person name="Wu J."/>
            <person name="Kanamori H."/>
        </authorList>
    </citation>
    <scope>NUCLEOTIDE SEQUENCE</scope>
    <source>
        <strain evidence="2">W1588</strain>
    </source>
</reference>
<proteinExistence type="predicted"/>
<dbReference type="AlphaFoldDB" id="A0A679BDN9"/>
<dbReference type="EMBL" id="AP018845">
    <property type="protein sequence ID" value="BBF89256.1"/>
    <property type="molecule type" value="Genomic_DNA"/>
</dbReference>
<accession>A0A679BDN9</accession>
<reference evidence="3" key="2">
    <citation type="submission" date="2018-08" db="EMBL/GenBank/DDBJ databases">
        <title>Oryza barthii genomic DNA, chromosome 11, BAC clone:OBARTa0093J04.</title>
        <authorList>
            <person name="Wu J."/>
            <person name="Kanamori H."/>
        </authorList>
    </citation>
    <scope>NUCLEOTIDE SEQUENCE</scope>
    <source>
        <strain evidence="3">W1588</strain>
    </source>
</reference>
<dbReference type="EMBL" id="AP018844">
    <property type="protein sequence ID" value="BBF89248.1"/>
    <property type="molecule type" value="Genomic_DNA"/>
</dbReference>
<organism evidence="3">
    <name type="scientific">Oryza barthii</name>
    <dbReference type="NCBI Taxonomy" id="65489"/>
    <lineage>
        <taxon>Eukaryota</taxon>
        <taxon>Viridiplantae</taxon>
        <taxon>Streptophyta</taxon>
        <taxon>Embryophyta</taxon>
        <taxon>Tracheophyta</taxon>
        <taxon>Spermatophyta</taxon>
        <taxon>Magnoliopsida</taxon>
        <taxon>Liliopsida</taxon>
        <taxon>Poales</taxon>
        <taxon>Poaceae</taxon>
        <taxon>BOP clade</taxon>
        <taxon>Oryzoideae</taxon>
        <taxon>Oryzeae</taxon>
        <taxon>Oryzinae</taxon>
        <taxon>Oryza</taxon>
    </lineage>
</organism>
<evidence type="ECO:0000313" key="3">
    <source>
        <dbReference type="EMBL" id="BBF89256.1"/>
    </source>
</evidence>
<sequence>MEIAVYAIPPEIAGKPSSLPTGGAACRRPSRRKTPSCRHRRTIARLRACLIIETPSAGDAFTLVAVSEELPMFT</sequence>